<dbReference type="InterPro" id="IPR035513">
    <property type="entry name" value="Invertase/methylesterase_inhib"/>
</dbReference>
<feature type="signal peptide" evidence="2">
    <location>
        <begin position="1"/>
        <end position="19"/>
    </location>
</feature>
<dbReference type="PANTHER" id="PTHR31080:SF296">
    <property type="entry name" value="OS05G0360900 PROTEIN"/>
    <property type="match status" value="1"/>
</dbReference>
<dbReference type="NCBIfam" id="TIGR01614">
    <property type="entry name" value="PME_inhib"/>
    <property type="match status" value="1"/>
</dbReference>
<evidence type="ECO:0000313" key="5">
    <source>
        <dbReference type="Proteomes" id="UP000554482"/>
    </source>
</evidence>
<proteinExistence type="predicted"/>
<gene>
    <name evidence="4" type="ORF">FRX31_025936</name>
</gene>
<sequence length="197" mass="21243">MAKFTILFLLSSLLTLSSSIASLALANGSNTSKFIKTSCSITRYPSLCIKSLSEYSSTIQESPKQMAQTALTVSLDRARSVQAFVNQMSKSKGLKKIECQVVGDCIENMGDSVDRLGQSITELEHMGQAKAESFIFHMSNVQTWVSAALTDEDTCVDGFAGHALDGKLKTAIRARITNVAQVTSNALALINHFANLV</sequence>
<dbReference type="InterPro" id="IPR051955">
    <property type="entry name" value="PME_Inhibitor"/>
</dbReference>
<dbReference type="InterPro" id="IPR006501">
    <property type="entry name" value="Pectinesterase_inhib_dom"/>
</dbReference>
<dbReference type="AlphaFoldDB" id="A0A7J6VIA2"/>
<reference evidence="4 5" key="1">
    <citation type="submission" date="2020-06" db="EMBL/GenBank/DDBJ databases">
        <title>Transcriptomic and genomic resources for Thalictrum thalictroides and T. hernandezii: Facilitating candidate gene discovery in an emerging model plant lineage.</title>
        <authorList>
            <person name="Arias T."/>
            <person name="Riano-Pachon D.M."/>
            <person name="Di Stilio V.S."/>
        </authorList>
    </citation>
    <scope>NUCLEOTIDE SEQUENCE [LARGE SCALE GENOMIC DNA]</scope>
    <source>
        <strain evidence="5">cv. WT478/WT964</strain>
        <tissue evidence="4">Leaves</tissue>
    </source>
</reference>
<organism evidence="4 5">
    <name type="scientific">Thalictrum thalictroides</name>
    <name type="common">Rue-anemone</name>
    <name type="synonym">Anemone thalictroides</name>
    <dbReference type="NCBI Taxonomy" id="46969"/>
    <lineage>
        <taxon>Eukaryota</taxon>
        <taxon>Viridiplantae</taxon>
        <taxon>Streptophyta</taxon>
        <taxon>Embryophyta</taxon>
        <taxon>Tracheophyta</taxon>
        <taxon>Spermatophyta</taxon>
        <taxon>Magnoliopsida</taxon>
        <taxon>Ranunculales</taxon>
        <taxon>Ranunculaceae</taxon>
        <taxon>Thalictroideae</taxon>
        <taxon>Thalictrum</taxon>
    </lineage>
</organism>
<feature type="domain" description="Pectinesterase inhibitor" evidence="3">
    <location>
        <begin position="30"/>
        <end position="189"/>
    </location>
</feature>
<dbReference type="FunFam" id="1.20.140.40:FF:000005">
    <property type="entry name" value="Pectin methylesterase inhibitor 1"/>
    <property type="match status" value="1"/>
</dbReference>
<dbReference type="SUPFAM" id="SSF101148">
    <property type="entry name" value="Plant invertase/pectin methylesterase inhibitor"/>
    <property type="match status" value="1"/>
</dbReference>
<dbReference type="PANTHER" id="PTHR31080">
    <property type="entry name" value="PECTINESTERASE INHIBITOR-LIKE"/>
    <property type="match status" value="1"/>
</dbReference>
<dbReference type="EMBL" id="JABWDY010032053">
    <property type="protein sequence ID" value="KAF5184477.1"/>
    <property type="molecule type" value="Genomic_DNA"/>
</dbReference>
<protein>
    <submittedName>
        <fullName evidence="4">21 kDa protein-like</fullName>
    </submittedName>
</protein>
<dbReference type="Proteomes" id="UP000554482">
    <property type="component" value="Unassembled WGS sequence"/>
</dbReference>
<keyword evidence="1 2" id="KW-0732">Signal</keyword>
<keyword evidence="5" id="KW-1185">Reference proteome</keyword>
<evidence type="ECO:0000256" key="1">
    <source>
        <dbReference type="ARBA" id="ARBA00022729"/>
    </source>
</evidence>
<dbReference type="Pfam" id="PF04043">
    <property type="entry name" value="PMEI"/>
    <property type="match status" value="1"/>
</dbReference>
<dbReference type="CDD" id="cd15798">
    <property type="entry name" value="PMEI-like_3"/>
    <property type="match status" value="1"/>
</dbReference>
<evidence type="ECO:0000256" key="2">
    <source>
        <dbReference type="SAM" id="SignalP"/>
    </source>
</evidence>
<dbReference type="OrthoDB" id="1430376at2759"/>
<feature type="chain" id="PRO_5029484419" evidence="2">
    <location>
        <begin position="20"/>
        <end position="197"/>
    </location>
</feature>
<name>A0A7J6VIA2_THATH</name>
<evidence type="ECO:0000259" key="3">
    <source>
        <dbReference type="SMART" id="SM00856"/>
    </source>
</evidence>
<dbReference type="GO" id="GO:0046910">
    <property type="term" value="F:pectinesterase inhibitor activity"/>
    <property type="evidence" value="ECO:0007669"/>
    <property type="project" value="UniProtKB-ARBA"/>
</dbReference>
<dbReference type="SMART" id="SM00856">
    <property type="entry name" value="PMEI"/>
    <property type="match status" value="1"/>
</dbReference>
<accession>A0A7J6VIA2</accession>
<dbReference type="Gene3D" id="1.20.140.40">
    <property type="entry name" value="Invertase/pectin methylesterase inhibitor family protein"/>
    <property type="match status" value="1"/>
</dbReference>
<evidence type="ECO:0000313" key="4">
    <source>
        <dbReference type="EMBL" id="KAF5184477.1"/>
    </source>
</evidence>
<comment type="caution">
    <text evidence="4">The sequence shown here is derived from an EMBL/GenBank/DDBJ whole genome shotgun (WGS) entry which is preliminary data.</text>
</comment>